<organism evidence="3 4">
    <name type="scientific">Halogeometricum borinquense</name>
    <dbReference type="NCBI Taxonomy" id="60847"/>
    <lineage>
        <taxon>Archaea</taxon>
        <taxon>Methanobacteriati</taxon>
        <taxon>Methanobacteriota</taxon>
        <taxon>Stenosarchaea group</taxon>
        <taxon>Halobacteria</taxon>
        <taxon>Halobacteriales</taxon>
        <taxon>Haloferacaceae</taxon>
        <taxon>Halogeometricum</taxon>
    </lineage>
</organism>
<evidence type="ECO:0000313" key="2">
    <source>
        <dbReference type="EMBL" id="QIB74531.1"/>
    </source>
</evidence>
<sequence length="61" mass="6656">MLNAMHRSVTFALYQLTLALGILLMPVALLMRRVGIRLPLGRAVEAAGDAYERADGKSQTN</sequence>
<evidence type="ECO:0000313" key="3">
    <source>
        <dbReference type="EMBL" id="RYJ13811.1"/>
    </source>
</evidence>
<keyword evidence="1" id="KW-0472">Membrane</keyword>
<keyword evidence="1" id="KW-0812">Transmembrane</keyword>
<evidence type="ECO:0000313" key="5">
    <source>
        <dbReference type="Proteomes" id="UP000465846"/>
    </source>
</evidence>
<evidence type="ECO:0000313" key="4">
    <source>
        <dbReference type="Proteomes" id="UP000294028"/>
    </source>
</evidence>
<keyword evidence="1" id="KW-1133">Transmembrane helix</keyword>
<dbReference type="AlphaFoldDB" id="A0A482TKI3"/>
<dbReference type="GeneID" id="9993486"/>
<feature type="transmembrane region" description="Helical" evidence="1">
    <location>
        <begin position="12"/>
        <end position="31"/>
    </location>
</feature>
<dbReference type="EMBL" id="RZHH01000002">
    <property type="protein sequence ID" value="RYJ13811.1"/>
    <property type="molecule type" value="Genomic_DNA"/>
</dbReference>
<dbReference type="OMA" id="ISRVYHA"/>
<reference evidence="3 4" key="1">
    <citation type="submission" date="2018-12" db="EMBL/GenBank/DDBJ databases">
        <title>Genome analysis provides insights into bioremediation potentialities of Halogeometricum borinquense strain N11.</title>
        <authorList>
            <person name="Najjari A."/>
            <person name="Youssef N."/>
            <person name="Fhoula I."/>
            <person name="Ben Dhia O."/>
            <person name="Mahjoubi M."/>
            <person name="Ouzari H.I."/>
            <person name="Cherif A."/>
        </authorList>
    </citation>
    <scope>NUCLEOTIDE SEQUENCE [LARGE SCALE GENOMIC DNA]</scope>
    <source>
        <strain evidence="3 4">N11</strain>
    </source>
</reference>
<name>A0A482TKI3_9EURY</name>
<reference evidence="2 5" key="2">
    <citation type="submission" date="2020-02" db="EMBL/GenBank/DDBJ databases">
        <title>Whole genome sequence of Halogeometricum borinquense strain wsp4.</title>
        <authorList>
            <person name="Verma D.K."/>
            <person name="Gopal K."/>
            <person name="Prasad E.S."/>
        </authorList>
    </citation>
    <scope>NUCLEOTIDE SEQUENCE [LARGE SCALE GENOMIC DNA]</scope>
    <source>
        <strain evidence="2">Wsp4</strain>
        <strain evidence="5">wsp4</strain>
    </source>
</reference>
<dbReference type="EMBL" id="CP048739">
    <property type="protein sequence ID" value="QIB74531.1"/>
    <property type="molecule type" value="Genomic_DNA"/>
</dbReference>
<dbReference type="RefSeq" id="WP_006054472.1">
    <property type="nucleotide sequence ID" value="NZ_CP048739.1"/>
</dbReference>
<dbReference type="Proteomes" id="UP000294028">
    <property type="component" value="Unassembled WGS sequence"/>
</dbReference>
<proteinExistence type="predicted"/>
<dbReference type="Proteomes" id="UP000465846">
    <property type="component" value="Chromosome"/>
</dbReference>
<protein>
    <submittedName>
        <fullName evidence="3">Uncharacterized protein</fullName>
    </submittedName>
</protein>
<evidence type="ECO:0000256" key="1">
    <source>
        <dbReference type="SAM" id="Phobius"/>
    </source>
</evidence>
<accession>A0A482TKI3</accession>
<gene>
    <name evidence="3" type="ORF">ELS19_07435</name>
    <name evidence="2" type="ORF">G3I44_09710</name>
</gene>